<dbReference type="GeneID" id="103252417"/>
<feature type="coiled-coil region" evidence="2">
    <location>
        <begin position="82"/>
        <end position="116"/>
    </location>
</feature>
<proteinExistence type="predicted"/>
<keyword evidence="1 2" id="KW-0175">Coiled coil</keyword>
<keyword evidence="5" id="KW-1185">Reference proteome</keyword>
<accession>A0A1U7SYK8</accession>
<protein>
    <submittedName>
        <fullName evidence="6">Serine/threonine-protein kinase N3-like</fullName>
    </submittedName>
</protein>
<dbReference type="FunFam" id="1.10.287.160:FF:000001">
    <property type="entry name" value="Putative serine/threonine-protein kinase N2"/>
    <property type="match status" value="1"/>
</dbReference>
<dbReference type="Pfam" id="PF02185">
    <property type="entry name" value="HR1"/>
    <property type="match status" value="1"/>
</dbReference>
<evidence type="ECO:0000256" key="3">
    <source>
        <dbReference type="SAM" id="MobiDB-lite"/>
    </source>
</evidence>
<evidence type="ECO:0000256" key="1">
    <source>
        <dbReference type="PROSITE-ProRule" id="PRU01207"/>
    </source>
</evidence>
<evidence type="ECO:0000259" key="4">
    <source>
        <dbReference type="PROSITE" id="PS51860"/>
    </source>
</evidence>
<dbReference type="PROSITE" id="PS51860">
    <property type="entry name" value="REM_1"/>
    <property type="match status" value="1"/>
</dbReference>
<dbReference type="KEGG" id="csyr:103252417"/>
<name>A0A1U7SYK8_CARSF</name>
<evidence type="ECO:0000313" key="5">
    <source>
        <dbReference type="Proteomes" id="UP000189704"/>
    </source>
</evidence>
<dbReference type="InterPro" id="IPR036274">
    <property type="entry name" value="HR1_rpt_sf"/>
</dbReference>
<dbReference type="SUPFAM" id="SSF46585">
    <property type="entry name" value="HR1 repeat"/>
    <property type="match status" value="2"/>
</dbReference>
<sequence>MTHTCASGTPKERKLLAAAQQMLRDSQLKVALLRMKISGLEASGSPQPGPELLVEELQHRWRVEAAVAEGAKTVVKLLGGRRAQDRKALAEAQTQLQESSQKLDLLRLALEQLLEDLPPAHPLRSRVAQELRAAVPGNPRPSGTLVKPTALTGSRQSLP</sequence>
<dbReference type="Gene3D" id="1.10.287.160">
    <property type="entry name" value="HR1 repeat"/>
    <property type="match status" value="2"/>
</dbReference>
<gene>
    <name evidence="6" type="primary">LOC103252417</name>
</gene>
<feature type="non-terminal residue" evidence="6">
    <location>
        <position position="159"/>
    </location>
</feature>
<dbReference type="Proteomes" id="UP000189704">
    <property type="component" value="Unplaced"/>
</dbReference>
<dbReference type="SMART" id="SM00742">
    <property type="entry name" value="Hr1"/>
    <property type="match status" value="2"/>
</dbReference>
<organism evidence="5 6">
    <name type="scientific">Carlito syrichta</name>
    <name type="common">Philippine tarsier</name>
    <name type="synonym">Tarsius syrichta</name>
    <dbReference type="NCBI Taxonomy" id="1868482"/>
    <lineage>
        <taxon>Eukaryota</taxon>
        <taxon>Metazoa</taxon>
        <taxon>Chordata</taxon>
        <taxon>Craniata</taxon>
        <taxon>Vertebrata</taxon>
        <taxon>Euteleostomi</taxon>
        <taxon>Mammalia</taxon>
        <taxon>Eutheria</taxon>
        <taxon>Euarchontoglires</taxon>
        <taxon>Primates</taxon>
        <taxon>Haplorrhini</taxon>
        <taxon>Tarsiiformes</taxon>
        <taxon>Tarsiidae</taxon>
        <taxon>Carlito</taxon>
    </lineage>
</organism>
<reference evidence="6" key="1">
    <citation type="submission" date="2025-08" db="UniProtKB">
        <authorList>
            <consortium name="RefSeq"/>
        </authorList>
    </citation>
    <scope>IDENTIFICATION</scope>
</reference>
<feature type="region of interest" description="Disordered" evidence="3">
    <location>
        <begin position="133"/>
        <end position="159"/>
    </location>
</feature>
<evidence type="ECO:0000256" key="2">
    <source>
        <dbReference type="SAM" id="Coils"/>
    </source>
</evidence>
<dbReference type="AlphaFoldDB" id="A0A1U7SYK8"/>
<dbReference type="GO" id="GO:0007165">
    <property type="term" value="P:signal transduction"/>
    <property type="evidence" value="ECO:0007669"/>
    <property type="project" value="InterPro"/>
</dbReference>
<dbReference type="InterPro" id="IPR011072">
    <property type="entry name" value="HR1_rho-bd"/>
</dbReference>
<feature type="domain" description="REM-1" evidence="4">
    <location>
        <begin position="39"/>
        <end position="119"/>
    </location>
</feature>
<dbReference type="RefSeq" id="XP_008049233.2">
    <property type="nucleotide sequence ID" value="XM_008051042.2"/>
</dbReference>
<evidence type="ECO:0000313" key="6">
    <source>
        <dbReference type="RefSeq" id="XP_008049233.2"/>
    </source>
</evidence>
<dbReference type="OrthoDB" id="9950545at2759"/>